<protein>
    <submittedName>
        <fullName evidence="5">ELC-like protein</fullName>
    </submittedName>
</protein>
<keyword evidence="1" id="KW-0862">Zinc</keyword>
<dbReference type="Pfam" id="PF13920">
    <property type="entry name" value="zf-C3HC4_3"/>
    <property type="match status" value="1"/>
</dbReference>
<dbReference type="PANTHER" id="PTHR23306">
    <property type="entry name" value="TUMOR SUSCEPTIBILITY GENE 101 PROTEIN-RELATED"/>
    <property type="match status" value="1"/>
</dbReference>
<dbReference type="InterPro" id="IPR001841">
    <property type="entry name" value="Znf_RING"/>
</dbReference>
<dbReference type="Gene3D" id="3.10.110.10">
    <property type="entry name" value="Ubiquitin Conjugating Enzyme"/>
    <property type="match status" value="1"/>
</dbReference>
<dbReference type="GO" id="GO:0015031">
    <property type="term" value="P:protein transport"/>
    <property type="evidence" value="ECO:0007669"/>
    <property type="project" value="InterPro"/>
</dbReference>
<keyword evidence="1" id="KW-0479">Metal-binding</keyword>
<evidence type="ECO:0000313" key="6">
    <source>
        <dbReference type="Proteomes" id="UP001431209"/>
    </source>
</evidence>
<dbReference type="CDD" id="cd11685">
    <property type="entry name" value="UEV_TSG101-like"/>
    <property type="match status" value="1"/>
</dbReference>
<dbReference type="PROSITE" id="PS50089">
    <property type="entry name" value="ZF_RING_2"/>
    <property type="match status" value="1"/>
</dbReference>
<reference evidence="5 6" key="1">
    <citation type="submission" date="2024-03" db="EMBL/GenBank/DDBJ databases">
        <title>The Acrasis kona genome and developmental transcriptomes reveal deep origins of eukaryotic multicellular pathways.</title>
        <authorList>
            <person name="Sheikh S."/>
            <person name="Fu C.-J."/>
            <person name="Brown M.W."/>
            <person name="Baldauf S.L."/>
        </authorList>
    </citation>
    <scope>NUCLEOTIDE SEQUENCE [LARGE SCALE GENOMIC DNA]</scope>
    <source>
        <strain evidence="5 6">ATCC MYA-3509</strain>
    </source>
</reference>
<dbReference type="AlphaFoldDB" id="A0AAW2YK91"/>
<dbReference type="Pfam" id="PF05743">
    <property type="entry name" value="UEV"/>
    <property type="match status" value="1"/>
</dbReference>
<evidence type="ECO:0000256" key="2">
    <source>
        <dbReference type="SAM" id="MobiDB-lite"/>
    </source>
</evidence>
<dbReference type="InterPro" id="IPR013083">
    <property type="entry name" value="Znf_RING/FYVE/PHD"/>
</dbReference>
<feature type="domain" description="UEV" evidence="4">
    <location>
        <begin position="1"/>
        <end position="144"/>
    </location>
</feature>
<gene>
    <name evidence="5" type="ORF">AKO1_005226</name>
</gene>
<comment type="caution">
    <text evidence="5">The sequence shown here is derived from an EMBL/GenBank/DDBJ whole genome shotgun (WGS) entry which is preliminary data.</text>
</comment>
<dbReference type="InterPro" id="IPR008883">
    <property type="entry name" value="UEV_N"/>
</dbReference>
<evidence type="ECO:0000256" key="1">
    <source>
        <dbReference type="PROSITE-ProRule" id="PRU00175"/>
    </source>
</evidence>
<dbReference type="GO" id="GO:0008333">
    <property type="term" value="P:endosome to lysosome transport"/>
    <property type="evidence" value="ECO:0007669"/>
    <property type="project" value="TreeGrafter"/>
</dbReference>
<dbReference type="GO" id="GO:0043130">
    <property type="term" value="F:ubiquitin binding"/>
    <property type="evidence" value="ECO:0007669"/>
    <property type="project" value="TreeGrafter"/>
</dbReference>
<feature type="compositionally biased region" description="Polar residues" evidence="2">
    <location>
        <begin position="147"/>
        <end position="161"/>
    </location>
</feature>
<dbReference type="InterPro" id="IPR052070">
    <property type="entry name" value="ESCRT-I_UEV_domain"/>
</dbReference>
<dbReference type="SUPFAM" id="SSF57850">
    <property type="entry name" value="RING/U-box"/>
    <property type="match status" value="1"/>
</dbReference>
<evidence type="ECO:0000313" key="5">
    <source>
        <dbReference type="EMBL" id="KAL0477768.1"/>
    </source>
</evidence>
<sequence>MHFEHTFNDYQQTYKHEGRVRSDVIELTNSYNTLTTSIRELTNDAGVDINVVSINGTIPIQHRDATYYIPLDIYITYDYPSEKPLCFVVALRGMNIVPSHKYVDTSGKCYHHYLSNWTFNSNLKQLVENLSIAFSEMPPLYQGYQTQNSTVTQPQNPTRTNPSAPPSTEPTEAPTCVICLDASRTHACLPCGHRVLCERCSRLLRDNKCPVCRETVEYVAKIYD</sequence>
<evidence type="ECO:0000259" key="4">
    <source>
        <dbReference type="PROSITE" id="PS51322"/>
    </source>
</evidence>
<keyword evidence="6" id="KW-1185">Reference proteome</keyword>
<dbReference type="Proteomes" id="UP001431209">
    <property type="component" value="Unassembled WGS sequence"/>
</dbReference>
<dbReference type="SUPFAM" id="SSF54495">
    <property type="entry name" value="UBC-like"/>
    <property type="match status" value="1"/>
</dbReference>
<proteinExistence type="predicted"/>
<feature type="region of interest" description="Disordered" evidence="2">
    <location>
        <begin position="147"/>
        <end position="170"/>
    </location>
</feature>
<dbReference type="Gene3D" id="3.30.40.10">
    <property type="entry name" value="Zinc/RING finger domain, C3HC4 (zinc finger)"/>
    <property type="match status" value="1"/>
</dbReference>
<dbReference type="EMBL" id="JAOPGA020000237">
    <property type="protein sequence ID" value="KAL0477768.1"/>
    <property type="molecule type" value="Genomic_DNA"/>
</dbReference>
<name>A0AAW2YK91_9EUKA</name>
<dbReference type="GO" id="GO:0000813">
    <property type="term" value="C:ESCRT I complex"/>
    <property type="evidence" value="ECO:0007669"/>
    <property type="project" value="TreeGrafter"/>
</dbReference>
<dbReference type="PROSITE" id="PS51322">
    <property type="entry name" value="UEV"/>
    <property type="match status" value="1"/>
</dbReference>
<organism evidence="5 6">
    <name type="scientific">Acrasis kona</name>
    <dbReference type="NCBI Taxonomy" id="1008807"/>
    <lineage>
        <taxon>Eukaryota</taxon>
        <taxon>Discoba</taxon>
        <taxon>Heterolobosea</taxon>
        <taxon>Tetramitia</taxon>
        <taxon>Eutetramitia</taxon>
        <taxon>Acrasidae</taxon>
        <taxon>Acrasis</taxon>
    </lineage>
</organism>
<dbReference type="GO" id="GO:0008270">
    <property type="term" value="F:zinc ion binding"/>
    <property type="evidence" value="ECO:0007669"/>
    <property type="project" value="UniProtKB-KW"/>
</dbReference>
<accession>A0AAW2YK91</accession>
<feature type="domain" description="RING-type" evidence="3">
    <location>
        <begin position="176"/>
        <end position="213"/>
    </location>
</feature>
<dbReference type="PANTHER" id="PTHR23306:SF3">
    <property type="entry name" value="TUMOR SUPPRESSOR PROTEIN 101"/>
    <property type="match status" value="1"/>
</dbReference>
<evidence type="ECO:0000259" key="3">
    <source>
        <dbReference type="PROSITE" id="PS50089"/>
    </source>
</evidence>
<dbReference type="InterPro" id="IPR016135">
    <property type="entry name" value="UBQ-conjugating_enzyme/RWD"/>
</dbReference>
<keyword evidence="1" id="KW-0863">Zinc-finger</keyword>